<reference evidence="2 3" key="1">
    <citation type="submission" date="2018-03" db="EMBL/GenBank/DDBJ databases">
        <title>Draft genome of Deinococcus sp. OD32.</title>
        <authorList>
            <person name="Wang X.-P."/>
            <person name="Du Z.-J."/>
        </authorList>
    </citation>
    <scope>NUCLEOTIDE SEQUENCE [LARGE SCALE GENOMIC DNA]</scope>
    <source>
        <strain evidence="2 3">OD32</strain>
    </source>
</reference>
<name>A0A2T3W999_9DEIO</name>
<organism evidence="2 3">
    <name type="scientific">Deinococcus arcticus</name>
    <dbReference type="NCBI Taxonomy" id="2136176"/>
    <lineage>
        <taxon>Bacteria</taxon>
        <taxon>Thermotogati</taxon>
        <taxon>Deinococcota</taxon>
        <taxon>Deinococci</taxon>
        <taxon>Deinococcales</taxon>
        <taxon>Deinococcaceae</taxon>
        <taxon>Deinococcus</taxon>
    </lineage>
</organism>
<evidence type="ECO:0000313" key="2">
    <source>
        <dbReference type="EMBL" id="PTA68480.1"/>
    </source>
</evidence>
<dbReference type="EMBL" id="PYSV01000005">
    <property type="protein sequence ID" value="PTA68480.1"/>
    <property type="molecule type" value="Genomic_DNA"/>
</dbReference>
<feature type="region of interest" description="Disordered" evidence="1">
    <location>
        <begin position="48"/>
        <end position="67"/>
    </location>
</feature>
<dbReference type="Proteomes" id="UP000240317">
    <property type="component" value="Unassembled WGS sequence"/>
</dbReference>
<accession>A0A2T3W999</accession>
<proteinExistence type="predicted"/>
<evidence type="ECO:0000256" key="1">
    <source>
        <dbReference type="SAM" id="MobiDB-lite"/>
    </source>
</evidence>
<protein>
    <submittedName>
        <fullName evidence="2">Uncharacterized protein</fullName>
    </submittedName>
</protein>
<gene>
    <name evidence="2" type="ORF">C8263_06665</name>
</gene>
<comment type="caution">
    <text evidence="2">The sequence shown here is derived from an EMBL/GenBank/DDBJ whole genome shotgun (WGS) entry which is preliminary data.</text>
</comment>
<sequence>MISIRRDDAAALTGEVLSSDDPRLHPGQPVRLTVRTLGGKTCLKMQGRPVTLAPPADTDQALNVDLS</sequence>
<keyword evidence="3" id="KW-1185">Reference proteome</keyword>
<evidence type="ECO:0000313" key="3">
    <source>
        <dbReference type="Proteomes" id="UP000240317"/>
    </source>
</evidence>
<dbReference type="AlphaFoldDB" id="A0A2T3W999"/>
<dbReference type="OrthoDB" id="9988271at2"/>
<dbReference type="RefSeq" id="WP_107137354.1">
    <property type="nucleotide sequence ID" value="NZ_PYSV01000005.1"/>
</dbReference>